<evidence type="ECO:0000313" key="9">
    <source>
        <dbReference type="Proteomes" id="UP001164746"/>
    </source>
</evidence>
<feature type="compositionally biased region" description="Pro residues" evidence="6">
    <location>
        <begin position="212"/>
        <end position="238"/>
    </location>
</feature>
<keyword evidence="4" id="KW-0597">Phosphoprotein</keyword>
<dbReference type="Gene3D" id="6.10.250.220">
    <property type="match status" value="1"/>
</dbReference>
<dbReference type="Pfam" id="PF07653">
    <property type="entry name" value="SH3_2"/>
    <property type="match status" value="1"/>
</dbReference>
<evidence type="ECO:0000313" key="8">
    <source>
        <dbReference type="EMBL" id="WAR23340.1"/>
    </source>
</evidence>
<dbReference type="PRINTS" id="PR00499">
    <property type="entry name" value="P67PHOX"/>
</dbReference>
<dbReference type="PROSITE" id="PS50002">
    <property type="entry name" value="SH3"/>
    <property type="match status" value="1"/>
</dbReference>
<dbReference type="SUPFAM" id="SSF50044">
    <property type="entry name" value="SH3-domain"/>
    <property type="match status" value="1"/>
</dbReference>
<dbReference type="PRINTS" id="PR00452">
    <property type="entry name" value="SH3DOMAIN"/>
</dbReference>
<evidence type="ECO:0000256" key="1">
    <source>
        <dbReference type="ARBA" id="ARBA00004496"/>
    </source>
</evidence>
<keyword evidence="2 5" id="KW-0728">SH3 domain</keyword>
<protein>
    <submittedName>
        <fullName evidence="8">SKAP2-like protein</fullName>
    </submittedName>
</protein>
<dbReference type="Gene3D" id="2.30.30.40">
    <property type="entry name" value="SH3 Domains"/>
    <property type="match status" value="1"/>
</dbReference>
<dbReference type="InterPro" id="IPR037781">
    <property type="entry name" value="SKAP_fam"/>
</dbReference>
<dbReference type="EMBL" id="CP111024">
    <property type="protein sequence ID" value="WAR23340.1"/>
    <property type="molecule type" value="Genomic_DNA"/>
</dbReference>
<gene>
    <name evidence="8" type="ORF">MAR_037009</name>
</gene>
<dbReference type="PANTHER" id="PTHR15129">
    <property type="entry name" value="SRC-ASSOCIATED ADAPTOR PROTEIN"/>
    <property type="match status" value="1"/>
</dbReference>
<dbReference type="Proteomes" id="UP001164746">
    <property type="component" value="Chromosome 13"/>
</dbReference>
<evidence type="ECO:0000259" key="7">
    <source>
        <dbReference type="PROSITE" id="PS50002"/>
    </source>
</evidence>
<feature type="region of interest" description="Disordered" evidence="6">
    <location>
        <begin position="158"/>
        <end position="248"/>
    </location>
</feature>
<evidence type="ECO:0000256" key="5">
    <source>
        <dbReference type="PROSITE-ProRule" id="PRU00192"/>
    </source>
</evidence>
<proteinExistence type="predicted"/>
<accession>A0ABY7FMQ8</accession>
<evidence type="ECO:0000256" key="4">
    <source>
        <dbReference type="ARBA" id="ARBA00022553"/>
    </source>
</evidence>
<reference evidence="8" key="1">
    <citation type="submission" date="2022-11" db="EMBL/GenBank/DDBJ databases">
        <title>Centuries of genome instability and evolution in soft-shell clam transmissible cancer (bioRxiv).</title>
        <authorList>
            <person name="Hart S.F.M."/>
            <person name="Yonemitsu M.A."/>
            <person name="Giersch R.M."/>
            <person name="Beal B.F."/>
            <person name="Arriagada G."/>
            <person name="Davis B.W."/>
            <person name="Ostrander E.A."/>
            <person name="Goff S.P."/>
            <person name="Metzger M.J."/>
        </authorList>
    </citation>
    <scope>NUCLEOTIDE SEQUENCE</scope>
    <source>
        <strain evidence="8">MELC-2E11</strain>
        <tissue evidence="8">Siphon/mantle</tissue>
    </source>
</reference>
<dbReference type="InterPro" id="IPR036028">
    <property type="entry name" value="SH3-like_dom_sf"/>
</dbReference>
<evidence type="ECO:0000256" key="3">
    <source>
        <dbReference type="ARBA" id="ARBA00022490"/>
    </source>
</evidence>
<feature type="region of interest" description="Disordered" evidence="6">
    <location>
        <begin position="266"/>
        <end position="290"/>
    </location>
</feature>
<name>A0ABY7FMQ8_MYAAR</name>
<dbReference type="PANTHER" id="PTHR15129:SF0">
    <property type="entry name" value="SH3 DOMAIN-CONTAINING PROTEIN"/>
    <property type="match status" value="1"/>
</dbReference>
<keyword evidence="3" id="KW-0963">Cytoplasm</keyword>
<dbReference type="SMART" id="SM00326">
    <property type="entry name" value="SH3"/>
    <property type="match status" value="1"/>
</dbReference>
<dbReference type="InterPro" id="IPR001452">
    <property type="entry name" value="SH3_domain"/>
</dbReference>
<sequence length="372" mass="41681">MTTFHENVKNILADVEKFLNETLKKEKLGKKSQEHRQQILERLTYLYEEHPQLAPTKGQDSLSAGVSLIAASDIKDPLFAGLLDKKQRKGAGYKFRNAPDITTKKNQKELCFEIYSDDDTKRFIAKNKEDFDSVEQFVGSGGYELIEEDIYEEVGADQPLPRTPVQSLPPPPPPSVTMTGPVAGPEEDYVEDVAIMPPPPPLTEESERGPEPPRPPPLSTLRAPPPMPPSVPPPPSPKSPHKVPNTPVEPIQDEIYDEAISKTEEAPPVIPGRQDGKVRHIRNMPLPPPPTVKTKINVNIICDPREDFENIYFGKWDCSSETGSELSFKKGDMIYIISRQFDEKSWWIGEHNGKYGLVPKTFLAPAYTPVEQ</sequence>
<comment type="subcellular location">
    <subcellularLocation>
        <location evidence="1">Cytoplasm</location>
    </subcellularLocation>
</comment>
<organism evidence="8 9">
    <name type="scientific">Mya arenaria</name>
    <name type="common">Soft-shell clam</name>
    <dbReference type="NCBI Taxonomy" id="6604"/>
    <lineage>
        <taxon>Eukaryota</taxon>
        <taxon>Metazoa</taxon>
        <taxon>Spiralia</taxon>
        <taxon>Lophotrochozoa</taxon>
        <taxon>Mollusca</taxon>
        <taxon>Bivalvia</taxon>
        <taxon>Autobranchia</taxon>
        <taxon>Heteroconchia</taxon>
        <taxon>Euheterodonta</taxon>
        <taxon>Imparidentia</taxon>
        <taxon>Neoheterodontei</taxon>
        <taxon>Myida</taxon>
        <taxon>Myoidea</taxon>
        <taxon>Myidae</taxon>
        <taxon>Mya</taxon>
    </lineage>
</organism>
<evidence type="ECO:0000256" key="6">
    <source>
        <dbReference type="SAM" id="MobiDB-lite"/>
    </source>
</evidence>
<evidence type="ECO:0000256" key="2">
    <source>
        <dbReference type="ARBA" id="ARBA00022443"/>
    </source>
</evidence>
<feature type="domain" description="SH3" evidence="7">
    <location>
        <begin position="307"/>
        <end position="368"/>
    </location>
</feature>
<keyword evidence="9" id="KW-1185">Reference proteome</keyword>